<reference evidence="3" key="1">
    <citation type="submission" date="2017-05" db="EMBL/GenBank/DDBJ databases">
        <authorList>
            <person name="Rodrigo-Torres L."/>
            <person name="Arahal R. D."/>
            <person name="Lucena T."/>
        </authorList>
    </citation>
    <scope>NUCLEOTIDE SEQUENCE [LARGE SCALE GENOMIC DNA]</scope>
    <source>
        <strain evidence="3">CECT 8621</strain>
    </source>
</reference>
<dbReference type="Proteomes" id="UP000202922">
    <property type="component" value="Unassembled WGS sequence"/>
</dbReference>
<feature type="transmembrane region" description="Helical" evidence="1">
    <location>
        <begin position="34"/>
        <end position="55"/>
    </location>
</feature>
<accession>A0A238KN24</accession>
<sequence length="59" mass="6942">MFYAQYFKWRHCFNELGRCFDPDSGVVYLQQSGAVWLSLAIAALGLSLFQIWRLAQLRR</sequence>
<dbReference type="AlphaFoldDB" id="A0A238KN24"/>
<keyword evidence="1" id="KW-1133">Transmembrane helix</keyword>
<evidence type="ECO:0008006" key="4">
    <source>
        <dbReference type="Google" id="ProtNLM"/>
    </source>
</evidence>
<gene>
    <name evidence="2" type="ORF">COL8621_02473</name>
</gene>
<dbReference type="EMBL" id="FXYE01000002">
    <property type="protein sequence ID" value="SMX44118.1"/>
    <property type="molecule type" value="Genomic_DNA"/>
</dbReference>
<protein>
    <recommendedName>
        <fullName evidence="4">Disulfide bond formation protein B</fullName>
    </recommendedName>
</protein>
<organism evidence="2 3">
    <name type="scientific">Actibacterium lipolyticum</name>
    <dbReference type="NCBI Taxonomy" id="1524263"/>
    <lineage>
        <taxon>Bacteria</taxon>
        <taxon>Pseudomonadati</taxon>
        <taxon>Pseudomonadota</taxon>
        <taxon>Alphaproteobacteria</taxon>
        <taxon>Rhodobacterales</taxon>
        <taxon>Roseobacteraceae</taxon>
        <taxon>Actibacterium</taxon>
    </lineage>
</organism>
<name>A0A238KN24_9RHOB</name>
<proteinExistence type="predicted"/>
<evidence type="ECO:0000313" key="2">
    <source>
        <dbReference type="EMBL" id="SMX44118.1"/>
    </source>
</evidence>
<evidence type="ECO:0000313" key="3">
    <source>
        <dbReference type="Proteomes" id="UP000202922"/>
    </source>
</evidence>
<keyword evidence="1" id="KW-0812">Transmembrane</keyword>
<keyword evidence="3" id="KW-1185">Reference proteome</keyword>
<keyword evidence="1" id="KW-0472">Membrane</keyword>
<evidence type="ECO:0000256" key="1">
    <source>
        <dbReference type="SAM" id="Phobius"/>
    </source>
</evidence>